<keyword evidence="2" id="KW-1185">Reference proteome</keyword>
<comment type="caution">
    <text evidence="1">The sequence shown here is derived from an EMBL/GenBank/DDBJ whole genome shotgun (WGS) entry which is preliminary data.</text>
</comment>
<dbReference type="Gene3D" id="2.120.10.30">
    <property type="entry name" value="TolB, C-terminal domain"/>
    <property type="match status" value="1"/>
</dbReference>
<dbReference type="SUPFAM" id="SSF63829">
    <property type="entry name" value="Calcium-dependent phosphotriesterase"/>
    <property type="match status" value="1"/>
</dbReference>
<reference evidence="1 2" key="1">
    <citation type="journal article" date="2019" name="Int. J. Syst. Evol. Microbiol.">
        <title>The Global Catalogue of Microorganisms (GCM) 10K type strain sequencing project: providing services to taxonomists for standard genome sequencing and annotation.</title>
        <authorList>
            <consortium name="The Broad Institute Genomics Platform"/>
            <consortium name="The Broad Institute Genome Sequencing Center for Infectious Disease"/>
            <person name="Wu L."/>
            <person name="Ma J."/>
        </authorList>
    </citation>
    <scope>NUCLEOTIDE SEQUENCE [LARGE SCALE GENOMIC DNA]</scope>
    <source>
        <strain evidence="1 2">JCM 15478</strain>
    </source>
</reference>
<sequence>MTEAHAMTRTDPLPLRPRPSRRTLLAGAGLGAFAVATGGGTASARGAAEWPDAFSLPDGFQPEGITIGRGPYAYCGSLADGSVYRADLRSGRGRIVHGGAEGAATVGLKLDRDGLLYLAGRDSGTVRVVDARTGALVVTHEVAPDSEHFVNDGAVLGDRVWFTDSYAAVLYGVPRGGGRGRVRRLPLRGDWHQEPGVINANGVVSAPDGASLIVASSLPVGRLYRVDPRTGHAAALALRGVDDLLSADGLLRLGRTLYVVQNRLGVVSVLTLGAGATTAVLRRRIADPRFDTPTTAARHGDRLYVVNARFSTPPAPDTPYTVVAVDR</sequence>
<name>A0ABN2W8I2_9ACTN</name>
<protein>
    <recommendedName>
        <fullName evidence="3">Superoxide dismutase</fullName>
    </recommendedName>
</protein>
<organism evidence="1 2">
    <name type="scientific">Streptomyces albiaxialis</name>
    <dbReference type="NCBI Taxonomy" id="329523"/>
    <lineage>
        <taxon>Bacteria</taxon>
        <taxon>Bacillati</taxon>
        <taxon>Actinomycetota</taxon>
        <taxon>Actinomycetes</taxon>
        <taxon>Kitasatosporales</taxon>
        <taxon>Streptomycetaceae</taxon>
        <taxon>Streptomyces</taxon>
    </lineage>
</organism>
<gene>
    <name evidence="1" type="ORF">GCM10009801_49010</name>
</gene>
<dbReference type="EMBL" id="BAAAPE010000013">
    <property type="protein sequence ID" value="GAA2086526.1"/>
    <property type="molecule type" value="Genomic_DNA"/>
</dbReference>
<evidence type="ECO:0000313" key="2">
    <source>
        <dbReference type="Proteomes" id="UP001500016"/>
    </source>
</evidence>
<dbReference type="InterPro" id="IPR006311">
    <property type="entry name" value="TAT_signal"/>
</dbReference>
<accession>A0ABN2W8I2</accession>
<evidence type="ECO:0000313" key="1">
    <source>
        <dbReference type="EMBL" id="GAA2086526.1"/>
    </source>
</evidence>
<dbReference type="PROSITE" id="PS51318">
    <property type="entry name" value="TAT"/>
    <property type="match status" value="1"/>
</dbReference>
<dbReference type="Proteomes" id="UP001500016">
    <property type="component" value="Unassembled WGS sequence"/>
</dbReference>
<dbReference type="InterPro" id="IPR011042">
    <property type="entry name" value="6-blade_b-propeller_TolB-like"/>
</dbReference>
<proteinExistence type="predicted"/>
<evidence type="ECO:0008006" key="3">
    <source>
        <dbReference type="Google" id="ProtNLM"/>
    </source>
</evidence>